<evidence type="ECO:0000313" key="1">
    <source>
        <dbReference type="EMBL" id="KUO96126.1"/>
    </source>
</evidence>
<dbReference type="Pfam" id="PF13289">
    <property type="entry name" value="SIR2_2"/>
    <property type="match status" value="1"/>
</dbReference>
<reference evidence="1 2" key="1">
    <citation type="submission" date="2015-12" db="EMBL/GenBank/DDBJ databases">
        <title>Draft genome sequence of Acidibacillus ferrooxidans ITV001, isolated from a chalcopyrite acid mine drainage site in Brazil.</title>
        <authorList>
            <person name="Dall'Agnol H."/>
            <person name="Nancucheo I."/>
            <person name="Johnson B."/>
            <person name="Oliveira R."/>
            <person name="Leite L."/>
            <person name="Pylro V."/>
            <person name="Nunes G.L."/>
            <person name="Tzotzos G."/>
            <person name="Fernandes G.R."/>
            <person name="Dutra J."/>
            <person name="Orellana S.C."/>
            <person name="Oliveira G."/>
        </authorList>
    </citation>
    <scope>NUCLEOTIDE SEQUENCE [LARGE SCALE GENOMIC DNA]</scope>
    <source>
        <strain evidence="2">ITV01</strain>
    </source>
</reference>
<accession>A0A117SXW1</accession>
<dbReference type="Proteomes" id="UP000053557">
    <property type="component" value="Unassembled WGS sequence"/>
</dbReference>
<comment type="caution">
    <text evidence="1">The sequence shown here is derived from an EMBL/GenBank/DDBJ whole genome shotgun (WGS) entry which is preliminary data.</text>
</comment>
<name>A0A117SXW1_9BACL</name>
<evidence type="ECO:0000313" key="2">
    <source>
        <dbReference type="Proteomes" id="UP000053557"/>
    </source>
</evidence>
<proteinExistence type="predicted"/>
<sequence>MSVKKDDVIFLLGAGCSVDAGIPTVNQMVHEIESKLIHTEEWQKYRQLYYYIKSAVIYSDGIFGEFDRVVGIERLMIVLSELEKKEKNIVYPFIANWNNRLIDLAGTNFEKIKELRELITRQLLKWVKLPNYQPAQYYKRFYDFQQELGYPIRMFSLNYDLCLEHSQSNAVDLELGFDDNGEWNSYRFDLSNQAVSAGIYLYKLHGSIDWTRDSEHNNILQLAAHPVDTPDLIFGTEAKMQSIDPYLFNVYELRNYLLACKLVIVIGYSFSDDYINSLLRQALQNNVERAILIIDLNKDPNFRDNALCILKPKQREQVKFHAGSAKEFIEENLNVETVLSHFMMAEQDVF</sequence>
<gene>
    <name evidence="1" type="ORF">ATW55_14430</name>
</gene>
<dbReference type="OrthoDB" id="9808492at2"/>
<dbReference type="InterPro" id="IPR029035">
    <property type="entry name" value="DHS-like_NAD/FAD-binding_dom"/>
</dbReference>
<protein>
    <submittedName>
        <fullName evidence="1">Uncharacterized protein</fullName>
    </submittedName>
</protein>
<dbReference type="RefSeq" id="WP_067714877.1">
    <property type="nucleotide sequence ID" value="NZ_LPVJ01000027.1"/>
</dbReference>
<dbReference type="AlphaFoldDB" id="A0A117SXW1"/>
<organism evidence="1 2">
    <name type="scientific">Ferroacidibacillus organovorans</name>
    <dbReference type="NCBI Taxonomy" id="1765683"/>
    <lineage>
        <taxon>Bacteria</taxon>
        <taxon>Bacillati</taxon>
        <taxon>Bacillota</taxon>
        <taxon>Bacilli</taxon>
        <taxon>Bacillales</taxon>
        <taxon>Alicyclobacillaceae</taxon>
        <taxon>Ferroacidibacillus</taxon>
    </lineage>
</organism>
<keyword evidence="2" id="KW-1185">Reference proteome</keyword>
<dbReference type="SUPFAM" id="SSF52467">
    <property type="entry name" value="DHS-like NAD/FAD-binding domain"/>
    <property type="match status" value="1"/>
</dbReference>
<dbReference type="EMBL" id="LPVJ01000027">
    <property type="protein sequence ID" value="KUO96126.1"/>
    <property type="molecule type" value="Genomic_DNA"/>
</dbReference>
<dbReference type="Gene3D" id="3.40.50.1220">
    <property type="entry name" value="TPP-binding domain"/>
    <property type="match status" value="1"/>
</dbReference>